<dbReference type="InterPro" id="IPR018108">
    <property type="entry name" value="MCP_transmembrane"/>
</dbReference>
<dbReference type="GO" id="GO:0005471">
    <property type="term" value="F:ATP:ADP antiporter activity"/>
    <property type="evidence" value="ECO:0007669"/>
    <property type="project" value="UniProtKB-UniRule"/>
</dbReference>
<comment type="catalytic activity">
    <reaction evidence="12">
        <text>ADP(in) + ATP(out) = ADP(out) + ATP(in)</text>
        <dbReference type="Rhea" id="RHEA:34999"/>
        <dbReference type="ChEBI" id="CHEBI:30616"/>
        <dbReference type="ChEBI" id="CHEBI:456216"/>
    </reaction>
    <physiologicalReaction direction="left-to-right" evidence="12">
        <dbReference type="Rhea" id="RHEA:35000"/>
    </physiologicalReaction>
</comment>
<dbReference type="Pfam" id="PF00153">
    <property type="entry name" value="Mito_carr"/>
    <property type="match status" value="2"/>
</dbReference>
<dbReference type="RefSeq" id="XP_002670220.1">
    <property type="nucleotide sequence ID" value="XM_002670174.1"/>
</dbReference>
<gene>
    <name evidence="17" type="ORF">NAEGRDRAFT_74855</name>
</gene>
<dbReference type="InParanoid" id="D2W0G9"/>
<comment type="function">
    <text evidence="13">ADP:ATP antiporter that mediates import of ADP into the mitochondrial matrix for ATP synthesis, and export of ATP out to fuel the cell. Cycles between the cytoplasmic-open state (c-state) and the matrix-open state (m-state): operates by the alternating access mechanism with a single substrate-binding site intermittently exposed to either the cytosolic (c-state) or matrix (m-state) side of the inner mitochondrial membrane.</text>
</comment>
<evidence type="ECO:0000256" key="16">
    <source>
        <dbReference type="RuleBase" id="RU368008"/>
    </source>
</evidence>
<dbReference type="PANTHER" id="PTHR45635:SF14">
    <property type="entry name" value="ADP_ATP TRANSLOCASE"/>
    <property type="match status" value="1"/>
</dbReference>
<evidence type="ECO:0000256" key="9">
    <source>
        <dbReference type="ARBA" id="ARBA00022989"/>
    </source>
</evidence>
<evidence type="ECO:0000256" key="4">
    <source>
        <dbReference type="ARBA" id="ARBA00022448"/>
    </source>
</evidence>
<evidence type="ECO:0000313" key="18">
    <source>
        <dbReference type="Proteomes" id="UP000006671"/>
    </source>
</evidence>
<dbReference type="InterPro" id="IPR002113">
    <property type="entry name" value="ADT_euk_type"/>
</dbReference>
<comment type="subunit">
    <text evidence="3 16">Monomer.</text>
</comment>
<dbReference type="OMA" id="YKACYFG"/>
<accession>D2W0G9</accession>
<comment type="function">
    <text evidence="16">Catalyzes the exchange of ADP and ATP across the membrane.</text>
</comment>
<dbReference type="PANTHER" id="PTHR45635">
    <property type="entry name" value="ADP,ATP CARRIER PROTEIN 1-RELATED-RELATED"/>
    <property type="match status" value="1"/>
</dbReference>
<evidence type="ECO:0000256" key="10">
    <source>
        <dbReference type="ARBA" id="ARBA00023128"/>
    </source>
</evidence>
<evidence type="ECO:0000256" key="11">
    <source>
        <dbReference type="ARBA" id="ARBA00023136"/>
    </source>
</evidence>
<proteinExistence type="inferred from homology"/>
<dbReference type="GeneID" id="8861079"/>
<dbReference type="Proteomes" id="UP000006671">
    <property type="component" value="Unassembled WGS sequence"/>
</dbReference>
<dbReference type="OrthoDB" id="44467at2759"/>
<dbReference type="PRINTS" id="PR00926">
    <property type="entry name" value="MITOCARRIER"/>
</dbReference>
<evidence type="ECO:0000256" key="6">
    <source>
        <dbReference type="ARBA" id="ARBA00022692"/>
    </source>
</evidence>
<feature type="transmembrane region" description="Helical" evidence="16">
    <location>
        <begin position="233"/>
        <end position="255"/>
    </location>
</feature>
<comment type="similarity">
    <text evidence="2 15">Belongs to the mitochondrial carrier (TC 2.A.29) family.</text>
</comment>
<keyword evidence="10" id="KW-0496">Mitochondrion</keyword>
<dbReference type="GO" id="GO:0140021">
    <property type="term" value="P:mitochondrial ADP transmembrane transport"/>
    <property type="evidence" value="ECO:0007669"/>
    <property type="project" value="InterPro"/>
</dbReference>
<evidence type="ECO:0000256" key="7">
    <source>
        <dbReference type="ARBA" id="ARBA00022737"/>
    </source>
</evidence>
<dbReference type="GO" id="GO:0005743">
    <property type="term" value="C:mitochondrial inner membrane"/>
    <property type="evidence" value="ECO:0007669"/>
    <property type="project" value="UniProtKB-SubCell"/>
</dbReference>
<evidence type="ECO:0000256" key="12">
    <source>
        <dbReference type="ARBA" id="ARBA00024143"/>
    </source>
</evidence>
<evidence type="ECO:0000313" key="17">
    <source>
        <dbReference type="EMBL" id="EFC37476.1"/>
    </source>
</evidence>
<dbReference type="AlphaFoldDB" id="D2W0G9"/>
<keyword evidence="4 15" id="KW-0813">Transport</keyword>
<keyword evidence="8" id="KW-0999">Mitochondrion inner membrane</keyword>
<feature type="repeat" description="Solcar" evidence="14">
    <location>
        <begin position="134"/>
        <end position="221"/>
    </location>
</feature>
<protein>
    <recommendedName>
        <fullName evidence="16">ADP/ATP translocase</fullName>
    </recommendedName>
    <alternativeName>
        <fullName evidence="16">ADP,ATP carrier protein</fullName>
    </alternativeName>
</protein>
<evidence type="ECO:0000256" key="5">
    <source>
        <dbReference type="ARBA" id="ARBA00022449"/>
    </source>
</evidence>
<keyword evidence="9 16" id="KW-1133">Transmembrane helix</keyword>
<dbReference type="GO" id="GO:1990544">
    <property type="term" value="P:mitochondrial ATP transmembrane transport"/>
    <property type="evidence" value="ECO:0007669"/>
    <property type="project" value="InterPro"/>
</dbReference>
<reference evidence="17 18" key="1">
    <citation type="journal article" date="2010" name="Cell">
        <title>The genome of Naegleria gruberi illuminates early eukaryotic versatility.</title>
        <authorList>
            <person name="Fritz-Laylin L.K."/>
            <person name="Prochnik S.E."/>
            <person name="Ginger M.L."/>
            <person name="Dacks J.B."/>
            <person name="Carpenter M.L."/>
            <person name="Field M.C."/>
            <person name="Kuo A."/>
            <person name="Paredez A."/>
            <person name="Chapman J."/>
            <person name="Pham J."/>
            <person name="Shu S."/>
            <person name="Neupane R."/>
            <person name="Cipriano M."/>
            <person name="Mancuso J."/>
            <person name="Tu H."/>
            <person name="Salamov A."/>
            <person name="Lindquist E."/>
            <person name="Shapiro H."/>
            <person name="Lucas S."/>
            <person name="Grigoriev I.V."/>
            <person name="Cande W.Z."/>
            <person name="Fulton C."/>
            <person name="Rokhsar D.S."/>
            <person name="Dawson S.C."/>
        </authorList>
    </citation>
    <scope>NUCLEOTIDE SEQUENCE [LARGE SCALE GENOMIC DNA]</scope>
    <source>
        <strain evidence="17 18">NEG-M</strain>
    </source>
</reference>
<feature type="transmembrane region" description="Helical" evidence="16">
    <location>
        <begin position="193"/>
        <end position="213"/>
    </location>
</feature>
<feature type="repeat" description="Solcar" evidence="14">
    <location>
        <begin position="231"/>
        <end position="317"/>
    </location>
</feature>
<dbReference type="PROSITE" id="PS50920">
    <property type="entry name" value="SOLCAR"/>
    <property type="match status" value="2"/>
</dbReference>
<evidence type="ECO:0000256" key="2">
    <source>
        <dbReference type="ARBA" id="ARBA00006375"/>
    </source>
</evidence>
<dbReference type="EMBL" id="GG738918">
    <property type="protein sequence ID" value="EFC37476.1"/>
    <property type="molecule type" value="Genomic_DNA"/>
</dbReference>
<keyword evidence="11 14" id="KW-0472">Membrane</keyword>
<dbReference type="Gene3D" id="1.50.40.10">
    <property type="entry name" value="Mitochondrial carrier domain"/>
    <property type="match status" value="1"/>
</dbReference>
<organism evidence="18">
    <name type="scientific">Naegleria gruberi</name>
    <name type="common">Amoeba</name>
    <dbReference type="NCBI Taxonomy" id="5762"/>
    <lineage>
        <taxon>Eukaryota</taxon>
        <taxon>Discoba</taxon>
        <taxon>Heterolobosea</taxon>
        <taxon>Tetramitia</taxon>
        <taxon>Eutetramitia</taxon>
        <taxon>Vahlkampfiidae</taxon>
        <taxon>Naegleria</taxon>
    </lineage>
</organism>
<keyword evidence="6 14" id="KW-0812">Transmembrane</keyword>
<dbReference type="STRING" id="5762.D2W0G9"/>
<evidence type="ECO:0000256" key="13">
    <source>
        <dbReference type="ARBA" id="ARBA00045250"/>
    </source>
</evidence>
<keyword evidence="18" id="KW-1185">Reference proteome</keyword>
<sequence length="322" mass="36087">MNNRENSMLFSLLHPSHDSYDLLGRTSKSGRQIPDDQQVIEQMGLNFVIGSSASVLGKMISTPIQCLSVLGRQNYWNTCVMNAKMFGSILFKFAPSQALALSLKDGFSELLMNRVNVRFASPFVDESNRIEYLKFVGVQFSSGALAGAVSHCILHPMEMAQLKYHHYLSNHQVMSQFKGPMDFALKTNGFFKLFNGFGMFSMHSIIYRAFLFGTFDSLKVINPYQDETNSLGILSKILLAQAATCISTFFSIPFLNARREMITLQQSNLPITTRSCLKSLYSNSGFRGLFNGFVSQSLLHRSSGTAILVCYDLLQQYLSSRV</sequence>
<dbReference type="VEuPathDB" id="AmoebaDB:NAEGRDRAFT_74855"/>
<dbReference type="KEGG" id="ngr:NAEGRDRAFT_74855"/>
<evidence type="ECO:0000256" key="15">
    <source>
        <dbReference type="RuleBase" id="RU000488"/>
    </source>
</evidence>
<comment type="caution">
    <text evidence="16">Lacks conserved residue(s) required for the propagation of feature annotation.</text>
</comment>
<evidence type="ECO:0000256" key="8">
    <source>
        <dbReference type="ARBA" id="ARBA00022792"/>
    </source>
</evidence>
<name>D2W0G9_NAEGR</name>
<dbReference type="InterPro" id="IPR002067">
    <property type="entry name" value="MCP"/>
</dbReference>
<keyword evidence="5" id="KW-0050">Antiport</keyword>
<evidence type="ECO:0000256" key="3">
    <source>
        <dbReference type="ARBA" id="ARBA00011245"/>
    </source>
</evidence>
<dbReference type="eggNOG" id="KOG0749">
    <property type="taxonomic scope" value="Eukaryota"/>
</dbReference>
<keyword evidence="7" id="KW-0677">Repeat</keyword>
<dbReference type="InterPro" id="IPR023395">
    <property type="entry name" value="MCP_dom_sf"/>
</dbReference>
<dbReference type="SUPFAM" id="SSF103506">
    <property type="entry name" value="Mitochondrial carrier"/>
    <property type="match status" value="1"/>
</dbReference>
<comment type="subcellular location">
    <subcellularLocation>
        <location evidence="16">Membrane</location>
        <topology evidence="16">Multi-pass membrane protein</topology>
    </subcellularLocation>
    <subcellularLocation>
        <location evidence="1">Mitochondrion inner membrane</location>
        <topology evidence="1">Multi-pass membrane protein</topology>
    </subcellularLocation>
</comment>
<evidence type="ECO:0000256" key="1">
    <source>
        <dbReference type="ARBA" id="ARBA00004448"/>
    </source>
</evidence>
<evidence type="ECO:0000256" key="14">
    <source>
        <dbReference type="PROSITE-ProRule" id="PRU00282"/>
    </source>
</evidence>